<proteinExistence type="predicted"/>
<evidence type="ECO:0000259" key="1">
    <source>
        <dbReference type="Pfam" id="PF06985"/>
    </source>
</evidence>
<evidence type="ECO:0000313" key="3">
    <source>
        <dbReference type="Proteomes" id="UP000799424"/>
    </source>
</evidence>
<feature type="non-terminal residue" evidence="2">
    <location>
        <position position="316"/>
    </location>
</feature>
<sequence length="316" mass="36199">MPKRVLDIGVVDDTQLPVTQRAPIRLVESDSITDGRVYVCLSHRWSASGLTLATTQRNYEKHMEGIPLQDLGTVFMDTVHILRRLSVRYLWIDSLCIIQDQGGDWASESTMMAKIYSGAWFTLARQCGASSEISIQDLKARSHKLTNLATPAVDFPLKSRGWVYQERLLSRRVVHFTDREISWECGEAEICQCGWVKRKAHDLYSPKRNHTKALGIGNDVYQPDAHGIRQRWRRMVSEFSPLQLTHISDRLPAIQGCVEQIKEKIRDAYIFGLWRGSLLDDLLWSVHMQTELEQRPPGLWHLPTWSWASVEGGVGY</sequence>
<keyword evidence="3" id="KW-1185">Reference proteome</keyword>
<dbReference type="EMBL" id="MU006241">
    <property type="protein sequence ID" value="KAF2820245.1"/>
    <property type="molecule type" value="Genomic_DNA"/>
</dbReference>
<dbReference type="PANTHER" id="PTHR33112">
    <property type="entry name" value="DOMAIN PROTEIN, PUTATIVE-RELATED"/>
    <property type="match status" value="1"/>
</dbReference>
<gene>
    <name evidence="2" type="ORF">CC86DRAFT_304881</name>
</gene>
<dbReference type="Proteomes" id="UP000799424">
    <property type="component" value="Unassembled WGS sequence"/>
</dbReference>
<dbReference type="PANTHER" id="PTHR33112:SF16">
    <property type="entry name" value="HETEROKARYON INCOMPATIBILITY DOMAIN-CONTAINING PROTEIN"/>
    <property type="match status" value="1"/>
</dbReference>
<name>A0A6A6ZJ16_9PLEO</name>
<reference evidence="2" key="1">
    <citation type="journal article" date="2020" name="Stud. Mycol.">
        <title>101 Dothideomycetes genomes: a test case for predicting lifestyles and emergence of pathogens.</title>
        <authorList>
            <person name="Haridas S."/>
            <person name="Albert R."/>
            <person name="Binder M."/>
            <person name="Bloem J."/>
            <person name="Labutti K."/>
            <person name="Salamov A."/>
            <person name="Andreopoulos B."/>
            <person name="Baker S."/>
            <person name="Barry K."/>
            <person name="Bills G."/>
            <person name="Bluhm B."/>
            <person name="Cannon C."/>
            <person name="Castanera R."/>
            <person name="Culley D."/>
            <person name="Daum C."/>
            <person name="Ezra D."/>
            <person name="Gonzalez J."/>
            <person name="Henrissat B."/>
            <person name="Kuo A."/>
            <person name="Liang C."/>
            <person name="Lipzen A."/>
            <person name="Lutzoni F."/>
            <person name="Magnuson J."/>
            <person name="Mondo S."/>
            <person name="Nolan M."/>
            <person name="Ohm R."/>
            <person name="Pangilinan J."/>
            <person name="Park H.-J."/>
            <person name="Ramirez L."/>
            <person name="Alfaro M."/>
            <person name="Sun H."/>
            <person name="Tritt A."/>
            <person name="Yoshinaga Y."/>
            <person name="Zwiers L.-H."/>
            <person name="Turgeon B."/>
            <person name="Goodwin S."/>
            <person name="Spatafora J."/>
            <person name="Crous P."/>
            <person name="Grigoriev I."/>
        </authorList>
    </citation>
    <scope>NUCLEOTIDE SEQUENCE</scope>
    <source>
        <strain evidence="2">CBS 113818</strain>
    </source>
</reference>
<protein>
    <submittedName>
        <fullName evidence="2">HET-domain-containing protein</fullName>
    </submittedName>
</protein>
<feature type="domain" description="Heterokaryon incompatibility" evidence="1">
    <location>
        <begin position="38"/>
        <end position="136"/>
    </location>
</feature>
<evidence type="ECO:0000313" key="2">
    <source>
        <dbReference type="EMBL" id="KAF2820245.1"/>
    </source>
</evidence>
<dbReference type="InterPro" id="IPR010730">
    <property type="entry name" value="HET"/>
</dbReference>
<dbReference type="AlphaFoldDB" id="A0A6A6ZJ16"/>
<dbReference type="OrthoDB" id="3486565at2759"/>
<accession>A0A6A6ZJ16</accession>
<organism evidence="2 3">
    <name type="scientific">Ophiobolus disseminans</name>
    <dbReference type="NCBI Taxonomy" id="1469910"/>
    <lineage>
        <taxon>Eukaryota</taxon>
        <taxon>Fungi</taxon>
        <taxon>Dikarya</taxon>
        <taxon>Ascomycota</taxon>
        <taxon>Pezizomycotina</taxon>
        <taxon>Dothideomycetes</taxon>
        <taxon>Pleosporomycetidae</taxon>
        <taxon>Pleosporales</taxon>
        <taxon>Pleosporineae</taxon>
        <taxon>Phaeosphaeriaceae</taxon>
        <taxon>Ophiobolus</taxon>
    </lineage>
</organism>
<dbReference type="Pfam" id="PF06985">
    <property type="entry name" value="HET"/>
    <property type="match status" value="1"/>
</dbReference>